<evidence type="ECO:0000313" key="3">
    <source>
        <dbReference type="EMBL" id="SAM57005.1"/>
    </source>
</evidence>
<dbReference type="InterPro" id="IPR024267">
    <property type="entry name" value="DUF4878"/>
</dbReference>
<dbReference type="RefSeq" id="WP_004142829.1">
    <property type="nucleotide sequence ID" value="NZ_CAURWG010000002.1"/>
</dbReference>
<evidence type="ECO:0000313" key="4">
    <source>
        <dbReference type="Proteomes" id="UP000190837"/>
    </source>
</evidence>
<dbReference type="OMA" id="IKESEMG"/>
<reference evidence="4" key="1">
    <citation type="submission" date="2016-04" db="EMBL/GenBank/DDBJ databases">
        <authorList>
            <person name="Tagini F."/>
        </authorList>
    </citation>
    <scope>NUCLEOTIDE SEQUENCE [LARGE SCALE GENOMIC DNA]</scope>
    <source>
        <strain evidence="4">CHUV0807</strain>
    </source>
</reference>
<gene>
    <name evidence="3" type="ORF">CHUV0807_0105</name>
</gene>
<dbReference type="Proteomes" id="UP000190837">
    <property type="component" value="Unassembled WGS sequence"/>
</dbReference>
<organism evidence="3 4">
    <name type="scientific">Cardiobacterium hominis</name>
    <dbReference type="NCBI Taxonomy" id="2718"/>
    <lineage>
        <taxon>Bacteria</taxon>
        <taxon>Pseudomonadati</taxon>
        <taxon>Pseudomonadota</taxon>
        <taxon>Gammaproteobacteria</taxon>
        <taxon>Cardiobacteriales</taxon>
        <taxon>Cardiobacteriaceae</taxon>
        <taxon>Cardiobacterium</taxon>
    </lineage>
</organism>
<accession>A0A1C3H1P2</accession>
<dbReference type="AlphaFoldDB" id="A0A1C3H1P2"/>
<sequence length="134" mass="14518">MKKLMQTLCLALFAGILAACGGDSPDKTAKTFFKELFSGDANKAVELIYIPPEAGDKGAEKAKGKITMMASEMQAQIKKEGSIDVSTGEVTYTNADKTEATVKITLTGKKNGKEHSETNNVRLIKTDKGWRIKM</sequence>
<evidence type="ECO:0000256" key="1">
    <source>
        <dbReference type="SAM" id="SignalP"/>
    </source>
</evidence>
<protein>
    <recommendedName>
        <fullName evidence="2">DUF4878 domain-containing protein</fullName>
    </recommendedName>
</protein>
<dbReference type="GeneID" id="84788426"/>
<dbReference type="Pfam" id="PF12870">
    <property type="entry name" value="DUF4878"/>
    <property type="match status" value="1"/>
</dbReference>
<evidence type="ECO:0000259" key="2">
    <source>
        <dbReference type="Pfam" id="PF12870"/>
    </source>
</evidence>
<keyword evidence="1" id="KW-0732">Signal</keyword>
<feature type="signal peptide" evidence="1">
    <location>
        <begin position="1"/>
        <end position="19"/>
    </location>
</feature>
<name>A0A1C3H1P2_9GAMM</name>
<dbReference type="EMBL" id="FKLO01000011">
    <property type="protein sequence ID" value="SAM57005.1"/>
    <property type="molecule type" value="Genomic_DNA"/>
</dbReference>
<proteinExistence type="predicted"/>
<dbReference type="Gene3D" id="3.10.450.50">
    <property type="match status" value="1"/>
</dbReference>
<feature type="domain" description="DUF4878" evidence="2">
    <location>
        <begin position="19"/>
        <end position="132"/>
    </location>
</feature>
<feature type="chain" id="PRO_5008674742" description="DUF4878 domain-containing protein" evidence="1">
    <location>
        <begin position="20"/>
        <end position="134"/>
    </location>
</feature>
<dbReference type="PROSITE" id="PS51257">
    <property type="entry name" value="PROKAR_LIPOPROTEIN"/>
    <property type="match status" value="1"/>
</dbReference>